<evidence type="ECO:0000313" key="4">
    <source>
        <dbReference type="Proteomes" id="UP000318571"/>
    </source>
</evidence>
<proteinExistence type="predicted"/>
<dbReference type="Pfam" id="PF08368">
    <property type="entry name" value="FAST_2"/>
    <property type="match status" value="1"/>
</dbReference>
<reference evidence="3 4" key="1">
    <citation type="journal article" date="2018" name="Nat. Ecol. Evol.">
        <title>Genomic signatures of mitonuclear coevolution across populations of Tigriopus californicus.</title>
        <authorList>
            <person name="Barreto F.S."/>
            <person name="Watson E.T."/>
            <person name="Lima T.G."/>
            <person name="Willett C.S."/>
            <person name="Edmands S."/>
            <person name="Li W."/>
            <person name="Burton R.S."/>
        </authorList>
    </citation>
    <scope>NUCLEOTIDE SEQUENCE [LARGE SCALE GENOMIC DNA]</scope>
    <source>
        <strain evidence="3 4">San Diego</strain>
    </source>
</reference>
<protein>
    <recommendedName>
        <fullName evidence="2">RAP domain-containing protein</fullName>
    </recommendedName>
</protein>
<sequence>MWWCRSAQLSALPLRLARRTWASTIRDHWAPGASCATVNQLRPIWLSSPGHRAHEASAPTSADPPHMQQRQFSKVTDSRLIEHYLEDVFGEEDPMEHMRNIMHPESRDQVVFGLCQAQSLAQVFEHLADVKDISLSQAEQALASLFHLQKFTAEKVNYLPSPKFGPQVLGHPTFERILQVIERNMAQQTLSHGAYTFLALLRLEVPMGREMMMRLQIHLQRHISTMDLDALAYFCVALRGRNSLETRVREASLSWHMALAPTLPYLEKFVESAENAEDIRKIAICVNALSRVVSNEFMDRFCRRIKALLAQGEFAGDEALSSLVKVLSISLAKRDWHFSNFHFVREIILQLTGRIHTLSPVQLLVVNRLVSKNKDPVSIHYELADVLTKMYEELKAKPQSDFVFEMELVRALATLDVFIWPPNYLSQSIKKAVSHPQSQMVMSCVFDILRCAGLFHESVSKAVLTRALEACKNNPPDFHRLIVRYYDLANNMSHKIRDVDFEQKAVALIRETIMTCPFPGRFSSHLSFIIAYDGEVSEPLLQRFLQMVPNMNAFCILLISRSLETRTKQTSARTYQNFQTIQLALSKRAQDLLAVDQTSPEKFILLKSQYSRQKASDSAYDVNVRGQVQLVSPTDLDLNAVTVRRISQSMKNLFFTMDIDRPNDFIEKAIKYVITHQEHLHNYVTNVVLGFLFTANYDGHIPNEFFDVCSKALVRDMNYESAITILQVILNSPEYKVPWLEDDLTPVDVASRNWVMLYTANMRQEVQLILGEILGGREYFQEHLFTPYYSFIDFEVVMNAEGKPVKKEKGSPMRALTVLNRSEINQETDLEKQWTRYAILIMAPQAYAFSKEVLKGFLALTVRNIGKEGFKVICINPFQWHGMHMVNKTGKAEFLKEQLGMKR</sequence>
<dbReference type="InterPro" id="IPR013579">
    <property type="entry name" value="FAST_2"/>
</dbReference>
<dbReference type="EMBL" id="VCGU01000007">
    <property type="protein sequence ID" value="TRY73817.1"/>
    <property type="molecule type" value="Genomic_DNA"/>
</dbReference>
<dbReference type="PROSITE" id="PS51286">
    <property type="entry name" value="RAP"/>
    <property type="match status" value="1"/>
</dbReference>
<keyword evidence="1" id="KW-0732">Signal</keyword>
<evidence type="ECO:0000259" key="2">
    <source>
        <dbReference type="PROSITE" id="PS51286"/>
    </source>
</evidence>
<name>A0A553P819_TIGCA</name>
<evidence type="ECO:0000256" key="1">
    <source>
        <dbReference type="SAM" id="SignalP"/>
    </source>
</evidence>
<keyword evidence="4" id="KW-1185">Reference proteome</keyword>
<evidence type="ECO:0000313" key="3">
    <source>
        <dbReference type="EMBL" id="TRY73817.1"/>
    </source>
</evidence>
<accession>A0A553P819</accession>
<dbReference type="InterPro" id="IPR013584">
    <property type="entry name" value="RAP"/>
</dbReference>
<feature type="signal peptide" evidence="1">
    <location>
        <begin position="1"/>
        <end position="22"/>
    </location>
</feature>
<dbReference type="Proteomes" id="UP000318571">
    <property type="component" value="Chromosome 3"/>
</dbReference>
<organism evidence="3 4">
    <name type="scientific">Tigriopus californicus</name>
    <name type="common">Marine copepod</name>
    <dbReference type="NCBI Taxonomy" id="6832"/>
    <lineage>
        <taxon>Eukaryota</taxon>
        <taxon>Metazoa</taxon>
        <taxon>Ecdysozoa</taxon>
        <taxon>Arthropoda</taxon>
        <taxon>Crustacea</taxon>
        <taxon>Multicrustacea</taxon>
        <taxon>Hexanauplia</taxon>
        <taxon>Copepoda</taxon>
        <taxon>Harpacticoida</taxon>
        <taxon>Harpacticidae</taxon>
        <taxon>Tigriopus</taxon>
    </lineage>
</organism>
<dbReference type="AlphaFoldDB" id="A0A553P819"/>
<gene>
    <name evidence="3" type="ORF">TCAL_02579</name>
</gene>
<comment type="caution">
    <text evidence="3">The sequence shown here is derived from an EMBL/GenBank/DDBJ whole genome shotgun (WGS) entry which is preliminary data.</text>
</comment>
<dbReference type="OMA" id="PNASGHF"/>
<dbReference type="SMART" id="SM00952">
    <property type="entry name" value="RAP"/>
    <property type="match status" value="1"/>
</dbReference>
<feature type="domain" description="RAP" evidence="2">
    <location>
        <begin position="837"/>
        <end position="897"/>
    </location>
</feature>
<feature type="chain" id="PRO_5021715787" description="RAP domain-containing protein" evidence="1">
    <location>
        <begin position="23"/>
        <end position="903"/>
    </location>
</feature>